<evidence type="ECO:0000313" key="1">
    <source>
        <dbReference type="EMBL" id="KAB2618423.1"/>
    </source>
</evidence>
<proteinExistence type="predicted"/>
<evidence type="ECO:0000313" key="2">
    <source>
        <dbReference type="Proteomes" id="UP000327157"/>
    </source>
</evidence>
<name>A0A5N5GUW3_9ROSA</name>
<gene>
    <name evidence="1" type="ORF">D8674_014292</name>
</gene>
<keyword evidence="1" id="KW-0378">Hydrolase</keyword>
<dbReference type="EMBL" id="SMOL01000401">
    <property type="protein sequence ID" value="KAB2618423.1"/>
    <property type="molecule type" value="Genomic_DNA"/>
</dbReference>
<comment type="caution">
    <text evidence="1">The sequence shown here is derived from an EMBL/GenBank/DDBJ whole genome shotgun (WGS) entry which is preliminary data.</text>
</comment>
<keyword evidence="2" id="KW-1185">Reference proteome</keyword>
<protein>
    <submittedName>
        <fullName evidence="1">Ubiquitin carboxyl-terminal hydrolase 13-like</fullName>
    </submittedName>
</protein>
<accession>A0A5N5GUW3</accession>
<reference evidence="1 2" key="3">
    <citation type="submission" date="2019-11" db="EMBL/GenBank/DDBJ databases">
        <title>A de novo genome assembly of a pear dwarfing rootstock.</title>
        <authorList>
            <person name="Wang F."/>
            <person name="Wang J."/>
            <person name="Li S."/>
            <person name="Zhang Y."/>
            <person name="Fang M."/>
            <person name="Ma L."/>
            <person name="Zhao Y."/>
            <person name="Jiang S."/>
        </authorList>
    </citation>
    <scope>NUCLEOTIDE SEQUENCE [LARGE SCALE GENOMIC DNA]</scope>
    <source>
        <strain evidence="1">S2</strain>
        <tissue evidence="1">Leaf</tissue>
    </source>
</reference>
<organism evidence="1 2">
    <name type="scientific">Pyrus ussuriensis x Pyrus communis</name>
    <dbReference type="NCBI Taxonomy" id="2448454"/>
    <lineage>
        <taxon>Eukaryota</taxon>
        <taxon>Viridiplantae</taxon>
        <taxon>Streptophyta</taxon>
        <taxon>Embryophyta</taxon>
        <taxon>Tracheophyta</taxon>
        <taxon>Spermatophyta</taxon>
        <taxon>Magnoliopsida</taxon>
        <taxon>eudicotyledons</taxon>
        <taxon>Gunneridae</taxon>
        <taxon>Pentapetalae</taxon>
        <taxon>rosids</taxon>
        <taxon>fabids</taxon>
        <taxon>Rosales</taxon>
        <taxon>Rosaceae</taxon>
        <taxon>Amygdaloideae</taxon>
        <taxon>Maleae</taxon>
        <taxon>Pyrus</taxon>
    </lineage>
</organism>
<reference evidence="2" key="2">
    <citation type="submission" date="2019-10" db="EMBL/GenBank/DDBJ databases">
        <title>A de novo genome assembly of a pear dwarfing rootstock.</title>
        <authorList>
            <person name="Wang F."/>
            <person name="Wang J."/>
            <person name="Li S."/>
            <person name="Zhang Y."/>
            <person name="Fang M."/>
            <person name="Ma L."/>
            <person name="Zhao Y."/>
            <person name="Jiang S."/>
        </authorList>
    </citation>
    <scope>NUCLEOTIDE SEQUENCE [LARGE SCALE GENOMIC DNA]</scope>
</reference>
<dbReference type="Proteomes" id="UP000327157">
    <property type="component" value="Chromosome 15"/>
</dbReference>
<dbReference type="GO" id="GO:0016787">
    <property type="term" value="F:hydrolase activity"/>
    <property type="evidence" value="ECO:0007669"/>
    <property type="project" value="UniProtKB-KW"/>
</dbReference>
<sequence length="54" mass="5498">MRLDGVDPTQLGVDAGSPDSRSLNVVAIEHELGGWIRVVEGEGRIAGKPDGGGG</sequence>
<dbReference type="AlphaFoldDB" id="A0A5N5GUW3"/>
<reference evidence="1 2" key="1">
    <citation type="submission" date="2019-09" db="EMBL/GenBank/DDBJ databases">
        <authorList>
            <person name="Ou C."/>
        </authorList>
    </citation>
    <scope>NUCLEOTIDE SEQUENCE [LARGE SCALE GENOMIC DNA]</scope>
    <source>
        <strain evidence="1">S2</strain>
        <tissue evidence="1">Leaf</tissue>
    </source>
</reference>